<dbReference type="Proteomes" id="UP001297600">
    <property type="component" value="Unassembled WGS sequence"/>
</dbReference>
<proteinExistence type="predicted"/>
<keyword evidence="2" id="KW-1185">Reference proteome</keyword>
<comment type="caution">
    <text evidence="1">The sequence shown here is derived from an EMBL/GenBank/DDBJ whole genome shotgun (WGS) entry which is preliminary data.</text>
</comment>
<evidence type="ECO:0000313" key="2">
    <source>
        <dbReference type="Proteomes" id="UP001297600"/>
    </source>
</evidence>
<accession>A0ABS9MT07</accession>
<name>A0ABS9MT07_9BURK</name>
<dbReference type="EMBL" id="JAKNCT010000013">
    <property type="protein sequence ID" value="MCG5031739.1"/>
    <property type="molecule type" value="Genomic_DNA"/>
</dbReference>
<reference evidence="1 2" key="1">
    <citation type="submission" date="2022-02" db="EMBL/GenBank/DDBJ databases">
        <title>Mesosutterella porci, a novel member of the family Sutterellaceae from pig feces.</title>
        <authorList>
            <person name="Wylensek D."/>
            <person name="Clavel T."/>
        </authorList>
    </citation>
    <scope>NUCLEOTIDE SEQUENCE [LARGE SCALE GENOMIC DNA]</scope>
    <source>
        <strain evidence="2">oilRF-744-wt-GAM-9</strain>
    </source>
</reference>
<gene>
    <name evidence="1" type="ORF">MAF45_09850</name>
</gene>
<organism evidence="1 2">
    <name type="scientific">Mesosutterella porci</name>
    <dbReference type="NCBI Taxonomy" id="2915351"/>
    <lineage>
        <taxon>Bacteria</taxon>
        <taxon>Pseudomonadati</taxon>
        <taxon>Pseudomonadota</taxon>
        <taxon>Betaproteobacteria</taxon>
        <taxon>Burkholderiales</taxon>
        <taxon>Sutterellaceae</taxon>
        <taxon>Mesosutterella</taxon>
    </lineage>
</organism>
<evidence type="ECO:0000313" key="1">
    <source>
        <dbReference type="EMBL" id="MCG5031739.1"/>
    </source>
</evidence>
<protein>
    <submittedName>
        <fullName evidence="1">Uncharacterized protein</fullName>
    </submittedName>
</protein>
<sequence>ISAGAVRDWSIFIQNGFFDWVSRPNVGFRKELLQRAVCYWLKDAGRNASFAESRPRAWLLSLRTEFRPFSLFLLF</sequence>
<feature type="non-terminal residue" evidence="1">
    <location>
        <position position="1"/>
    </location>
</feature>